<dbReference type="RefSeq" id="WP_405385226.1">
    <property type="nucleotide sequence ID" value="NZ_JBJGEB010000001.1"/>
</dbReference>
<keyword evidence="2" id="KW-1185">Reference proteome</keyword>
<sequence length="255" mass="27738">MAMAIINPDIRITAAARFDTEAAVGNKILKQTLQQQSGTDARRLSRLSLIAALGAGLLRGQGEIRHDCAVFLGTPFSSPSVFEKMVDNVFNHHAAMPFDFIANLHNAPVFHAAQTLGTHGATLAVATERHLETRFHPLLLAAQSLPNGGQAAVGWAYEHQAAHADTREGSIWILLGHGAEHGVPVTLGGQTKEAERPSRQEAAHSETQRYYWQDIADWAEELGRCDNSAAAGTWTLDTRKAEHEKDRITVKKSAI</sequence>
<reference evidence="1 2" key="1">
    <citation type="submission" date="2024-11" db="EMBL/GenBank/DDBJ databases">
        <authorList>
            <person name="Mikucki A.G."/>
            <person name="Kahler C.M."/>
        </authorList>
    </citation>
    <scope>NUCLEOTIDE SEQUENCE [LARGE SCALE GENOMIC DNA]</scope>
    <source>
        <strain evidence="1 2">EXNM717</strain>
    </source>
</reference>
<comment type="caution">
    <text evidence="1">The sequence shown here is derived from an EMBL/GenBank/DDBJ whole genome shotgun (WGS) entry which is preliminary data.</text>
</comment>
<accession>A0ABW8Q095</accession>
<gene>
    <name evidence="1" type="ORF">ACI43T_00395</name>
</gene>
<evidence type="ECO:0008006" key="3">
    <source>
        <dbReference type="Google" id="ProtNLM"/>
    </source>
</evidence>
<dbReference type="Proteomes" id="UP001621964">
    <property type="component" value="Unassembled WGS sequence"/>
</dbReference>
<dbReference type="EMBL" id="JBJGEB010000001">
    <property type="protein sequence ID" value="MFK7640964.1"/>
    <property type="molecule type" value="Genomic_DNA"/>
</dbReference>
<evidence type="ECO:0000313" key="2">
    <source>
        <dbReference type="Proteomes" id="UP001621964"/>
    </source>
</evidence>
<name>A0ABW8Q095_9NEIS</name>
<evidence type="ECO:0000313" key="1">
    <source>
        <dbReference type="EMBL" id="MFK7640964.1"/>
    </source>
</evidence>
<protein>
    <recommendedName>
        <fullName evidence="3">Beta-ketoacyl synthase N-terminal domain-containing protein</fullName>
    </recommendedName>
</protein>
<organism evidence="1 2">
    <name type="scientific">Neisseria oralis</name>
    <dbReference type="NCBI Taxonomy" id="1107316"/>
    <lineage>
        <taxon>Bacteria</taxon>
        <taxon>Pseudomonadati</taxon>
        <taxon>Pseudomonadota</taxon>
        <taxon>Betaproteobacteria</taxon>
        <taxon>Neisseriales</taxon>
        <taxon>Neisseriaceae</taxon>
        <taxon>Neisseria</taxon>
    </lineage>
</organism>
<proteinExistence type="predicted"/>